<accession>A0A2T8F851</accession>
<comment type="caution">
    <text evidence="1">The sequence shown here is derived from an EMBL/GenBank/DDBJ whole genome shotgun (WGS) entry which is preliminary data.</text>
</comment>
<evidence type="ECO:0000313" key="2">
    <source>
        <dbReference type="Proteomes" id="UP000246018"/>
    </source>
</evidence>
<proteinExistence type="predicted"/>
<dbReference type="RefSeq" id="WP_116572969.1">
    <property type="nucleotide sequence ID" value="NZ_QDGZ01000006.1"/>
</dbReference>
<dbReference type="OrthoDB" id="8221452at2"/>
<dbReference type="Gene3D" id="3.40.50.150">
    <property type="entry name" value="Vaccinia Virus protein VP39"/>
    <property type="match status" value="1"/>
</dbReference>
<protein>
    <submittedName>
        <fullName evidence="1">Spermidine synthase</fullName>
    </submittedName>
</protein>
<keyword evidence="2" id="KW-1185">Reference proteome</keyword>
<evidence type="ECO:0000313" key="1">
    <source>
        <dbReference type="EMBL" id="PVG81901.1"/>
    </source>
</evidence>
<reference evidence="1 2" key="1">
    <citation type="submission" date="2018-04" db="EMBL/GenBank/DDBJ databases">
        <title>Genome of Nocardioides gansuensis WSJ-1.</title>
        <authorList>
            <person name="Wu S."/>
            <person name="Wang G."/>
        </authorList>
    </citation>
    <scope>NUCLEOTIDE SEQUENCE [LARGE SCALE GENOMIC DNA]</scope>
    <source>
        <strain evidence="1 2">WSJ-1</strain>
    </source>
</reference>
<dbReference type="InterPro" id="IPR029063">
    <property type="entry name" value="SAM-dependent_MTases_sf"/>
</dbReference>
<dbReference type="EMBL" id="QDGZ01000006">
    <property type="protein sequence ID" value="PVG81901.1"/>
    <property type="molecule type" value="Genomic_DNA"/>
</dbReference>
<name>A0A2T8F851_9ACTN</name>
<organism evidence="1 2">
    <name type="scientific">Nocardioides gansuensis</name>
    <dbReference type="NCBI Taxonomy" id="2138300"/>
    <lineage>
        <taxon>Bacteria</taxon>
        <taxon>Bacillati</taxon>
        <taxon>Actinomycetota</taxon>
        <taxon>Actinomycetes</taxon>
        <taxon>Propionibacteriales</taxon>
        <taxon>Nocardioidaceae</taxon>
        <taxon>Nocardioides</taxon>
    </lineage>
</organism>
<dbReference type="SUPFAM" id="SSF53335">
    <property type="entry name" value="S-adenosyl-L-methionine-dependent methyltransferases"/>
    <property type="match status" value="1"/>
</dbReference>
<dbReference type="Proteomes" id="UP000246018">
    <property type="component" value="Unassembled WGS sequence"/>
</dbReference>
<sequence length="232" mass="24723">MSGDLYILTRDDMQQSAVDLEDPRRLVFDYVRRIGDVVDALPPGPLRVLHVGGAAMTLPRYVWATRPRSSQIVLEPSVEIIEQVRAEAPLPARSGIRVRPVDGRNGIGDVRDGSQDLVILDAFAGGVVPEELTSGDFVAEVHRVLGPGGVFVANLVDKPPFPRIRSFVAAAREIGAMAVGAEPATLKGRRAGNLIVVSGELPEAPFGSPSPLEYRVFEGRAVADAFGGAKPA</sequence>
<dbReference type="NCBIfam" id="NF037959">
    <property type="entry name" value="MFS_SpdSyn"/>
    <property type="match status" value="1"/>
</dbReference>
<gene>
    <name evidence="1" type="ORF">DDE18_14410</name>
</gene>
<dbReference type="AlphaFoldDB" id="A0A2T8F851"/>
<dbReference type="CDD" id="cd02440">
    <property type="entry name" value="AdoMet_MTases"/>
    <property type="match status" value="1"/>
</dbReference>